<comment type="caution">
    <text evidence="2">The sequence shown here is derived from an EMBL/GenBank/DDBJ whole genome shotgun (WGS) entry which is preliminary data.</text>
</comment>
<evidence type="ECO:0000313" key="3">
    <source>
        <dbReference type="Proteomes" id="UP000320095"/>
    </source>
</evidence>
<keyword evidence="1" id="KW-0472">Membrane</keyword>
<dbReference type="Proteomes" id="UP000320095">
    <property type="component" value="Unassembled WGS sequence"/>
</dbReference>
<organism evidence="2 3">
    <name type="scientific">Mycolicibacterium hodleri</name>
    <dbReference type="NCBI Taxonomy" id="49897"/>
    <lineage>
        <taxon>Bacteria</taxon>
        <taxon>Bacillati</taxon>
        <taxon>Actinomycetota</taxon>
        <taxon>Actinomycetes</taxon>
        <taxon>Mycobacteriales</taxon>
        <taxon>Mycobacteriaceae</taxon>
        <taxon>Mycolicibacterium</taxon>
    </lineage>
</organism>
<reference evidence="2 3" key="1">
    <citation type="journal article" date="2019" name="Environ. Microbiol.">
        <title>Species interactions and distinct microbial communities in high Arctic permafrost affected cryosols are associated with the CH4 and CO2 gas fluxes.</title>
        <authorList>
            <person name="Altshuler I."/>
            <person name="Hamel J."/>
            <person name="Turney S."/>
            <person name="Magnuson E."/>
            <person name="Levesque R."/>
            <person name="Greer C."/>
            <person name="Whyte L.G."/>
        </authorList>
    </citation>
    <scope>NUCLEOTIDE SEQUENCE [LARGE SCALE GENOMIC DNA]</scope>
    <source>
        <strain evidence="2 3">S5.20</strain>
    </source>
</reference>
<keyword evidence="1" id="KW-0812">Transmembrane</keyword>
<feature type="transmembrane region" description="Helical" evidence="1">
    <location>
        <begin position="30"/>
        <end position="50"/>
    </location>
</feature>
<name>A0A502EGX9_9MYCO</name>
<evidence type="ECO:0000256" key="1">
    <source>
        <dbReference type="SAM" id="Phobius"/>
    </source>
</evidence>
<evidence type="ECO:0000313" key="2">
    <source>
        <dbReference type="EMBL" id="TPG35760.1"/>
    </source>
</evidence>
<evidence type="ECO:0008006" key="4">
    <source>
        <dbReference type="Google" id="ProtNLM"/>
    </source>
</evidence>
<proteinExistence type="predicted"/>
<protein>
    <recommendedName>
        <fullName evidence="4">Phosphatidate cytidylyltransferase</fullName>
    </recommendedName>
</protein>
<accession>A0A502EGX9</accession>
<dbReference type="EMBL" id="RCZG01000002">
    <property type="protein sequence ID" value="TPG35760.1"/>
    <property type="molecule type" value="Genomic_DNA"/>
</dbReference>
<keyword evidence="3" id="KW-1185">Reference proteome</keyword>
<keyword evidence="1" id="KW-1133">Transmembrane helix</keyword>
<dbReference type="AlphaFoldDB" id="A0A502EGX9"/>
<gene>
    <name evidence="2" type="ORF">EAH80_06770</name>
</gene>
<dbReference type="PROSITE" id="PS51257">
    <property type="entry name" value="PROKAR_LIPOPROTEIN"/>
    <property type="match status" value="1"/>
</dbReference>
<dbReference type="RefSeq" id="WP_140689064.1">
    <property type="nucleotide sequence ID" value="NZ_RCZG01000002.1"/>
</dbReference>
<sequence length="68" mass="7137">MSAFTNRRAALAVMFVLACATSLVLLDNWLGSLVAIAAALGVVVIAELSWHRAISTATSAGLVEPRLR</sequence>